<dbReference type="InterPro" id="IPR001339">
    <property type="entry name" value="mRNA_cap_enzyme_adenylation"/>
</dbReference>
<name>A0A151H5D5_TOXGO</name>
<dbReference type="Gene3D" id="3.30.1490.430">
    <property type="match status" value="1"/>
</dbReference>
<organism evidence="2 3">
    <name type="scientific">Toxoplasma gondii TgCatPRC2</name>
    <dbReference type="NCBI Taxonomy" id="1130821"/>
    <lineage>
        <taxon>Eukaryota</taxon>
        <taxon>Sar</taxon>
        <taxon>Alveolata</taxon>
        <taxon>Apicomplexa</taxon>
        <taxon>Conoidasida</taxon>
        <taxon>Coccidia</taxon>
        <taxon>Eucoccidiorida</taxon>
        <taxon>Eimeriorina</taxon>
        <taxon>Sarcocystidae</taxon>
        <taxon>Toxoplasma</taxon>
    </lineage>
</organism>
<feature type="non-terminal residue" evidence="2">
    <location>
        <position position="52"/>
    </location>
</feature>
<reference evidence="3" key="1">
    <citation type="submission" date="2016-03" db="EMBL/GenBank/DDBJ databases">
        <authorList>
            <person name="Sibley D."/>
            <person name="Venepally P."/>
            <person name="Karamycheva S."/>
            <person name="Hadjithomas M."/>
            <person name="Khan A."/>
            <person name="Brunk B."/>
            <person name="Roos D."/>
            <person name="Caler E."/>
            <person name="Lorenzi H."/>
        </authorList>
    </citation>
    <scope>NUCLEOTIDE SEQUENCE [LARGE SCALE GENOMIC DNA]</scope>
    <source>
        <strain evidence="3">TgCatPRC2</strain>
    </source>
</reference>
<sequence>DFFEIFDLLHIQRMALRLPHESDGIIFTPVNLPYATGTCRQLLKWKPPHLNT</sequence>
<dbReference type="VEuPathDB" id="ToxoDB:TGPRC2_305320B"/>
<protein>
    <submittedName>
        <fullName evidence="2">mRNA capping enzyme</fullName>
    </submittedName>
</protein>
<dbReference type="GO" id="GO:0006370">
    <property type="term" value="P:7-methylguanosine mRNA capping"/>
    <property type="evidence" value="ECO:0007669"/>
    <property type="project" value="InterPro"/>
</dbReference>
<proteinExistence type="predicted"/>
<dbReference type="SUPFAM" id="SSF56091">
    <property type="entry name" value="DNA ligase/mRNA capping enzyme, catalytic domain"/>
    <property type="match status" value="1"/>
</dbReference>
<comment type="caution">
    <text evidence="2">The sequence shown here is derived from an EMBL/GenBank/DDBJ whole genome shotgun (WGS) entry which is preliminary data.</text>
</comment>
<evidence type="ECO:0000313" key="2">
    <source>
        <dbReference type="EMBL" id="KYK64549.1"/>
    </source>
</evidence>
<evidence type="ECO:0000259" key="1">
    <source>
        <dbReference type="Pfam" id="PF01331"/>
    </source>
</evidence>
<accession>A0A151H5D5</accession>
<dbReference type="EMBL" id="AHZP02002250">
    <property type="protein sequence ID" value="KYK64549.1"/>
    <property type="molecule type" value="Genomic_DNA"/>
</dbReference>
<dbReference type="Proteomes" id="UP000075225">
    <property type="component" value="Unassembled WGS sequence"/>
</dbReference>
<gene>
    <name evidence="2" type="ORF">TGPRC2_305320B</name>
</gene>
<evidence type="ECO:0000313" key="3">
    <source>
        <dbReference type="Proteomes" id="UP000075225"/>
    </source>
</evidence>
<dbReference type="GO" id="GO:0004484">
    <property type="term" value="F:mRNA guanylyltransferase activity"/>
    <property type="evidence" value="ECO:0007669"/>
    <property type="project" value="InterPro"/>
</dbReference>
<feature type="domain" description="mRNA capping enzyme adenylation" evidence="1">
    <location>
        <begin position="11"/>
        <end position="46"/>
    </location>
</feature>
<dbReference type="AlphaFoldDB" id="A0A151H5D5"/>
<dbReference type="Pfam" id="PF01331">
    <property type="entry name" value="mRNA_cap_enzyme"/>
    <property type="match status" value="1"/>
</dbReference>
<feature type="non-terminal residue" evidence="2">
    <location>
        <position position="1"/>
    </location>
</feature>
<dbReference type="GO" id="GO:0005524">
    <property type="term" value="F:ATP binding"/>
    <property type="evidence" value="ECO:0007669"/>
    <property type="project" value="InterPro"/>
</dbReference>